<dbReference type="AlphaFoldDB" id="A0ABD0LMQ8"/>
<keyword evidence="2" id="KW-1185">Reference proteome</keyword>
<sequence length="88" mass="10093">MANKTKKEEESRHQKSTIALLPLCFDLLTASLVKPHRRFAYHTMLFFPRGTQAENPSWHKGTAEKVFPEAIVAFTVLVFTQVKFRGIC</sequence>
<gene>
    <name evidence="1" type="ORF">BaRGS_00008000</name>
</gene>
<dbReference type="Proteomes" id="UP001519460">
    <property type="component" value="Unassembled WGS sequence"/>
</dbReference>
<dbReference type="EMBL" id="JACVVK020000035">
    <property type="protein sequence ID" value="KAK7500756.1"/>
    <property type="molecule type" value="Genomic_DNA"/>
</dbReference>
<name>A0ABD0LMQ8_9CAEN</name>
<organism evidence="1 2">
    <name type="scientific">Batillaria attramentaria</name>
    <dbReference type="NCBI Taxonomy" id="370345"/>
    <lineage>
        <taxon>Eukaryota</taxon>
        <taxon>Metazoa</taxon>
        <taxon>Spiralia</taxon>
        <taxon>Lophotrochozoa</taxon>
        <taxon>Mollusca</taxon>
        <taxon>Gastropoda</taxon>
        <taxon>Caenogastropoda</taxon>
        <taxon>Sorbeoconcha</taxon>
        <taxon>Cerithioidea</taxon>
        <taxon>Batillariidae</taxon>
        <taxon>Batillaria</taxon>
    </lineage>
</organism>
<comment type="caution">
    <text evidence="1">The sequence shown here is derived from an EMBL/GenBank/DDBJ whole genome shotgun (WGS) entry which is preliminary data.</text>
</comment>
<reference evidence="1 2" key="1">
    <citation type="journal article" date="2023" name="Sci. Data">
        <title>Genome assembly of the Korean intertidal mud-creeper Batillaria attramentaria.</title>
        <authorList>
            <person name="Patra A.K."/>
            <person name="Ho P.T."/>
            <person name="Jun S."/>
            <person name="Lee S.J."/>
            <person name="Kim Y."/>
            <person name="Won Y.J."/>
        </authorList>
    </citation>
    <scope>NUCLEOTIDE SEQUENCE [LARGE SCALE GENOMIC DNA]</scope>
    <source>
        <strain evidence="1">Wonlab-2016</strain>
    </source>
</reference>
<evidence type="ECO:0000313" key="2">
    <source>
        <dbReference type="Proteomes" id="UP001519460"/>
    </source>
</evidence>
<evidence type="ECO:0000313" key="1">
    <source>
        <dbReference type="EMBL" id="KAK7500756.1"/>
    </source>
</evidence>
<proteinExistence type="predicted"/>
<protein>
    <submittedName>
        <fullName evidence="1">Uncharacterized protein</fullName>
    </submittedName>
</protein>
<accession>A0ABD0LMQ8</accession>